<dbReference type="EMBL" id="AP026709">
    <property type="protein sequence ID" value="BDQ35678.1"/>
    <property type="molecule type" value="Genomic_DNA"/>
</dbReference>
<dbReference type="HAMAP" id="MF_00055">
    <property type="entry name" value="MEMO1"/>
    <property type="match status" value="1"/>
</dbReference>
<dbReference type="InterPro" id="IPR002737">
    <property type="entry name" value="MEMO1_fam"/>
</dbReference>
<comment type="similarity">
    <text evidence="1 2">Belongs to the MEMO1 family.</text>
</comment>
<evidence type="ECO:0000256" key="2">
    <source>
        <dbReference type="HAMAP-Rule" id="MF_00055"/>
    </source>
</evidence>
<reference evidence="3 4" key="1">
    <citation type="submission" date="2022-08" db="EMBL/GenBank/DDBJ databases">
        <title>Genome Sequence of the sulphate-reducing bacterium, Pseudodesulfovibrio sp. SYK.</title>
        <authorList>
            <person name="Kondo R."/>
            <person name="Kataoka T."/>
        </authorList>
    </citation>
    <scope>NUCLEOTIDE SEQUENCE [LARGE SCALE GENOMIC DNA]</scope>
    <source>
        <strain evidence="3 4">SYK</strain>
    </source>
</reference>
<protein>
    <recommendedName>
        <fullName evidence="2">MEMO1 family protein SYK_00380</fullName>
    </recommendedName>
</protein>
<organism evidence="3 4">
    <name type="scientific">Pseudodesulfovibrio nedwellii</name>
    <dbReference type="NCBI Taxonomy" id="2973072"/>
    <lineage>
        <taxon>Bacteria</taxon>
        <taxon>Pseudomonadati</taxon>
        <taxon>Thermodesulfobacteriota</taxon>
        <taxon>Desulfovibrionia</taxon>
        <taxon>Desulfovibrionales</taxon>
        <taxon>Desulfovibrionaceae</taxon>
    </lineage>
</organism>
<dbReference type="PANTHER" id="PTHR11060">
    <property type="entry name" value="PROTEIN MEMO1"/>
    <property type="match status" value="1"/>
</dbReference>
<dbReference type="RefSeq" id="WP_281761612.1">
    <property type="nucleotide sequence ID" value="NZ_AP026709.1"/>
</dbReference>
<proteinExistence type="inferred from homology"/>
<evidence type="ECO:0000313" key="3">
    <source>
        <dbReference type="EMBL" id="BDQ35678.1"/>
    </source>
</evidence>
<keyword evidence="4" id="KW-1185">Reference proteome</keyword>
<evidence type="ECO:0000256" key="1">
    <source>
        <dbReference type="ARBA" id="ARBA00006315"/>
    </source>
</evidence>
<dbReference type="Proteomes" id="UP001317742">
    <property type="component" value="Chromosome"/>
</dbReference>
<name>A0ABM8AVW7_9BACT</name>
<dbReference type="Gene3D" id="3.40.830.10">
    <property type="entry name" value="LigB-like"/>
    <property type="match status" value="1"/>
</dbReference>
<dbReference type="Pfam" id="PF01875">
    <property type="entry name" value="Memo"/>
    <property type="match status" value="1"/>
</dbReference>
<evidence type="ECO:0000313" key="4">
    <source>
        <dbReference type="Proteomes" id="UP001317742"/>
    </source>
</evidence>
<accession>A0ABM8AVW7</accession>
<sequence>MKRQPVVAGRFYDDQPEKLYTMVDAFLGLGKDKSLNRTLLAMVPHAGYVFSGAVCGKTLGMANLEQTVLLLGPNHTGRGELFSVWNEGDWNIPGGSVSFDSDLANAILVSDANLKADIAAHTDEHSLEGILPFLHRLEPDTTIVPISISSSSLDSLRQVGQAIGQTLKTFDRPVSIVVSSDMSHYISHDEAKKMDFMALEAVVTLDPAVLFNTVRENNISMCGVLPMTTGLYAALEMGATKGELVAYTTSGEVSGDFDQVVGYAGVLVS</sequence>
<gene>
    <name evidence="3" type="ORF">SYK_00380</name>
</gene>
<dbReference type="CDD" id="cd07361">
    <property type="entry name" value="MEMO_like"/>
    <property type="match status" value="1"/>
</dbReference>
<dbReference type="NCBIfam" id="TIGR04336">
    <property type="entry name" value="AmmeMemoSam_B"/>
    <property type="match status" value="1"/>
</dbReference>
<dbReference type="PANTHER" id="PTHR11060:SF0">
    <property type="entry name" value="PROTEIN MEMO1"/>
    <property type="match status" value="1"/>
</dbReference>
<dbReference type="SUPFAM" id="SSF53213">
    <property type="entry name" value="LigB-like"/>
    <property type="match status" value="1"/>
</dbReference>